<dbReference type="GO" id="GO:0019888">
    <property type="term" value="F:protein phosphatase regulator activity"/>
    <property type="evidence" value="ECO:0007669"/>
    <property type="project" value="TreeGrafter"/>
</dbReference>
<dbReference type="PANTHER" id="PTHR12634:SF8">
    <property type="entry name" value="FIERY MOUNTAIN, ISOFORM D"/>
    <property type="match status" value="1"/>
</dbReference>
<dbReference type="Proteomes" id="UP000789342">
    <property type="component" value="Unassembled WGS sequence"/>
</dbReference>
<reference evidence="4" key="1">
    <citation type="submission" date="2021-06" db="EMBL/GenBank/DDBJ databases">
        <authorList>
            <person name="Kallberg Y."/>
            <person name="Tangrot J."/>
            <person name="Rosling A."/>
        </authorList>
    </citation>
    <scope>NUCLEOTIDE SEQUENCE</scope>
    <source>
        <strain evidence="4">CL551</strain>
    </source>
</reference>
<evidence type="ECO:0000256" key="2">
    <source>
        <dbReference type="ARBA" id="ARBA00023306"/>
    </source>
</evidence>
<accession>A0A9N8WLR3</accession>
<organism evidence="4 5">
    <name type="scientific">Acaulospora morrowiae</name>
    <dbReference type="NCBI Taxonomy" id="94023"/>
    <lineage>
        <taxon>Eukaryota</taxon>
        <taxon>Fungi</taxon>
        <taxon>Fungi incertae sedis</taxon>
        <taxon>Mucoromycota</taxon>
        <taxon>Glomeromycotina</taxon>
        <taxon>Glomeromycetes</taxon>
        <taxon>Diversisporales</taxon>
        <taxon>Acaulosporaceae</taxon>
        <taxon>Acaulospora</taxon>
    </lineage>
</organism>
<feature type="compositionally biased region" description="Acidic residues" evidence="3">
    <location>
        <begin position="623"/>
        <end position="634"/>
    </location>
</feature>
<keyword evidence="2" id="KW-0131">Cell cycle</keyword>
<dbReference type="PANTHER" id="PTHR12634">
    <property type="entry name" value="SIT4 YEAST -ASSOCIATING PROTEIN-RELATED"/>
    <property type="match status" value="1"/>
</dbReference>
<feature type="compositionally biased region" description="Acidic residues" evidence="3">
    <location>
        <begin position="668"/>
        <end position="686"/>
    </location>
</feature>
<dbReference type="GO" id="GO:0005634">
    <property type="term" value="C:nucleus"/>
    <property type="evidence" value="ECO:0007669"/>
    <property type="project" value="TreeGrafter"/>
</dbReference>
<protein>
    <submittedName>
        <fullName evidence="4">9107_t:CDS:1</fullName>
    </submittedName>
</protein>
<feature type="compositionally biased region" description="Polar residues" evidence="3">
    <location>
        <begin position="610"/>
        <end position="619"/>
    </location>
</feature>
<proteinExistence type="inferred from homology"/>
<feature type="compositionally biased region" description="Acidic residues" evidence="3">
    <location>
        <begin position="715"/>
        <end position="724"/>
    </location>
</feature>
<gene>
    <name evidence="4" type="ORF">AMORRO_LOCUS2891</name>
</gene>
<feature type="region of interest" description="Disordered" evidence="3">
    <location>
        <begin position="659"/>
        <end position="731"/>
    </location>
</feature>
<feature type="compositionally biased region" description="Low complexity" evidence="3">
    <location>
        <begin position="415"/>
        <end position="431"/>
    </location>
</feature>
<evidence type="ECO:0000256" key="1">
    <source>
        <dbReference type="ARBA" id="ARBA00006180"/>
    </source>
</evidence>
<dbReference type="Pfam" id="PF04499">
    <property type="entry name" value="SAPS"/>
    <property type="match status" value="1"/>
</dbReference>
<dbReference type="GO" id="GO:0019903">
    <property type="term" value="F:protein phosphatase binding"/>
    <property type="evidence" value="ECO:0007669"/>
    <property type="project" value="InterPro"/>
</dbReference>
<feature type="region of interest" description="Disordered" evidence="3">
    <location>
        <begin position="601"/>
        <end position="643"/>
    </location>
</feature>
<dbReference type="EMBL" id="CAJVPV010001315">
    <property type="protein sequence ID" value="CAG8493423.1"/>
    <property type="molecule type" value="Genomic_DNA"/>
</dbReference>
<comment type="caution">
    <text evidence="4">The sequence shown here is derived from an EMBL/GenBank/DDBJ whole genome shotgun (WGS) entry which is preliminary data.</text>
</comment>
<dbReference type="GO" id="GO:0005829">
    <property type="term" value="C:cytosol"/>
    <property type="evidence" value="ECO:0007669"/>
    <property type="project" value="TreeGrafter"/>
</dbReference>
<name>A0A9N8WLR3_9GLOM</name>
<dbReference type="InterPro" id="IPR007587">
    <property type="entry name" value="SAPS"/>
</dbReference>
<sequence length="887" mass="99503">MFWRFGGLNNSVIDSLLDKEDLTLEELLDEDELLQECKAHNNKLIEYIILDRTSLRDPSILSQLLNYIIREDLDENQRFKYQYVACEVLCCEIWTICEAVIENVDLLNSFWQFLDRAPPLNPLQASYFTKVNVVFLQKKMSEMAKFIQSIPNVVKKMLNHMETPTIMDLLLKLISVEEYPEGAGVIDWLNSEGLVNELISRLDPYLEPDVHSTASQVLIEIINVSQSSNPEQGGVGPNALSRELISEKTVTRLVNYMLDPDAPNSTSTLTNGVSIFIQIIQKNYCDYNEEAMLSLTPQQQQHPIVDLSDMLRVLANRIGDFKALLEKPKSVSGQIDTTIGKMVPLGFERFRICELFAELLHCSNMRSLNVIRHEVPTNGFYELKHTDDGHGFIQGNPKKENVREAEIQSIKDANQNDSNQSGSSQEPSISSVSSPILMDIVENAPTPPSLERIASSDNSNGLISTQIPVGDILKAKFVEYKIMPTCLDLFFNFKWNNFLHTVVYDMTAQIFHGPMDVGYNKALAISVFTDGQLTKRITNAQSEQPKGVRLGYMGHLTFIAEEVVKLLDLYAVEIGEKVTEYIEAEDWQEYVSKTLRETRERDRAHLGGQRPSNHDSTSPSREESEEDDEDDDNPIEAVADGDTASDQFARYLCQQITNDLPDKFGSSDESDDDEEGWMGDDFDRDDFEMRGSFGNPNMLEGDPFESRRSSLGDDFGADSDDEDPSSQWPSSNIQEHKQLLTIADWSADFQSGFKAPNTTQISDSATTNQSYAINTFVSTNRQSNASSSISNLAPKETNVQQTLTLVNIKENESGKDSDVKGSMETSIHITSVSDNSNTRDSTDWGVERNLLTDFATLDKMGIGVDSDDKVQNDTCNVVDGNSTVEKA</sequence>
<evidence type="ECO:0000256" key="3">
    <source>
        <dbReference type="SAM" id="MobiDB-lite"/>
    </source>
</evidence>
<dbReference type="OrthoDB" id="295029at2759"/>
<feature type="region of interest" description="Disordered" evidence="3">
    <location>
        <begin position="412"/>
        <end position="431"/>
    </location>
</feature>
<evidence type="ECO:0000313" key="4">
    <source>
        <dbReference type="EMBL" id="CAG8493423.1"/>
    </source>
</evidence>
<comment type="similarity">
    <text evidence="1">Belongs to the SAPS family.</text>
</comment>
<keyword evidence="5" id="KW-1185">Reference proteome</keyword>
<dbReference type="AlphaFoldDB" id="A0A9N8WLR3"/>
<evidence type="ECO:0000313" key="5">
    <source>
        <dbReference type="Proteomes" id="UP000789342"/>
    </source>
</evidence>